<dbReference type="InterPro" id="IPR003660">
    <property type="entry name" value="HAMP_dom"/>
</dbReference>
<evidence type="ECO:0000313" key="13">
    <source>
        <dbReference type="EMBL" id="MBK6975078.1"/>
    </source>
</evidence>
<keyword evidence="9" id="KW-1133">Transmembrane helix</keyword>
<dbReference type="PRINTS" id="PR00344">
    <property type="entry name" value="BCTRLSENSOR"/>
</dbReference>
<dbReference type="PROSITE" id="PS50109">
    <property type="entry name" value="HIS_KIN"/>
    <property type="match status" value="1"/>
</dbReference>
<dbReference type="GO" id="GO:0000155">
    <property type="term" value="F:phosphorelay sensor kinase activity"/>
    <property type="evidence" value="ECO:0007669"/>
    <property type="project" value="InterPro"/>
</dbReference>
<dbReference type="InterPro" id="IPR003594">
    <property type="entry name" value="HATPase_dom"/>
</dbReference>
<dbReference type="InterPro" id="IPR036890">
    <property type="entry name" value="HATPase_C_sf"/>
</dbReference>
<dbReference type="GO" id="GO:0009927">
    <property type="term" value="F:histidine phosphotransfer kinase activity"/>
    <property type="evidence" value="ECO:0007669"/>
    <property type="project" value="TreeGrafter"/>
</dbReference>
<evidence type="ECO:0000256" key="4">
    <source>
        <dbReference type="ARBA" id="ARBA00022553"/>
    </source>
</evidence>
<evidence type="ECO:0000256" key="9">
    <source>
        <dbReference type="SAM" id="Phobius"/>
    </source>
</evidence>
<evidence type="ECO:0000313" key="14">
    <source>
        <dbReference type="Proteomes" id="UP000807785"/>
    </source>
</evidence>
<feature type="domain" description="Response regulatory" evidence="11">
    <location>
        <begin position="521"/>
        <end position="638"/>
    </location>
</feature>
<feature type="modified residue" description="4-aspartylphosphate" evidence="7">
    <location>
        <position position="572"/>
    </location>
</feature>
<dbReference type="SMART" id="SM00448">
    <property type="entry name" value="REC"/>
    <property type="match status" value="1"/>
</dbReference>
<keyword evidence="6" id="KW-0418">Kinase</keyword>
<organism evidence="13 14">
    <name type="scientific">Candidatus Methylophosphatis roskildensis</name>
    <dbReference type="NCBI Taxonomy" id="2899263"/>
    <lineage>
        <taxon>Bacteria</taxon>
        <taxon>Pseudomonadati</taxon>
        <taxon>Pseudomonadota</taxon>
        <taxon>Betaproteobacteria</taxon>
        <taxon>Nitrosomonadales</taxon>
        <taxon>Sterolibacteriaceae</taxon>
        <taxon>Candidatus Methylophosphatis</taxon>
    </lineage>
</organism>
<dbReference type="InterPro" id="IPR011006">
    <property type="entry name" value="CheY-like_superfamily"/>
</dbReference>
<accession>A0A9D7E756</accession>
<keyword evidence="4 7" id="KW-0597">Phosphoprotein</keyword>
<comment type="caution">
    <text evidence="13">The sequence shown here is derived from an EMBL/GenBank/DDBJ whole genome shotgun (WGS) entry which is preliminary data.</text>
</comment>
<evidence type="ECO:0000259" key="12">
    <source>
        <dbReference type="PROSITE" id="PS50885"/>
    </source>
</evidence>
<dbReference type="EMBL" id="JADJEV010000005">
    <property type="protein sequence ID" value="MBK6975078.1"/>
    <property type="molecule type" value="Genomic_DNA"/>
</dbReference>
<sequence>MNNWDIRTRVLLAAIIPATLIAVLLAWYFTRNRIEDLETSLFSRGNLLIRQLAVASEYGVFSGNRERLRQLADSTMRETDLSGVAILDAAGEVLAASGRMVGDLANARPLPVSAGLVSADRRSLVFSSPVGQFSISRDDAFDKEVAASPDSPAPAPVLGSVLVEMSRAEVDARKRDLVLGAAAITMMGLLLSGLLARWLAQGVTNPVLDLADTVAEIERGNLSARANVRAGGVLKVLESGINEMAESLAEARDNMEARVAVATAELHRQKDRAELANRTKTQFLAAASHDLRQPLQALGMFSHALRRRVTDPAAIELVEGVGRGVDSLEAVIEALLDISKLDAGAVTPRFEEMPLGPLLENLRETFRPTADVNGLDLAIVPTGAWVRSDPLLLMRILSNLVSNALRYTARGGVVVGCRRHGLLLGIEVWDSGRGIEPEKQKEIFREFIQIGRPERARDKGLGLGLAIVDRLCRLLEHPIRVRSSLGKGTVFELLVPRVAPVAAHPETAATEDDPAPLAGRRLLLVDDERDVLMALAGYLELRGAEVILASSSREAEAALRHESVQPDLIVTDYRLGSDDDGVSLLNLLRALYGPTLPGIILTGESSPETLRILAGSGYPMLSKPVHPQDLETLIAEVLGAAVEPGV</sequence>
<dbReference type="CDD" id="cd00156">
    <property type="entry name" value="REC"/>
    <property type="match status" value="1"/>
</dbReference>
<feature type="transmembrane region" description="Helical" evidence="9">
    <location>
        <begin position="6"/>
        <end position="29"/>
    </location>
</feature>
<dbReference type="InterPro" id="IPR001789">
    <property type="entry name" value="Sig_transdc_resp-reg_receiver"/>
</dbReference>
<dbReference type="InterPro" id="IPR019247">
    <property type="entry name" value="Histidine_kinase_BarA_N"/>
</dbReference>
<dbReference type="InterPro" id="IPR005467">
    <property type="entry name" value="His_kinase_dom"/>
</dbReference>
<feature type="transmembrane region" description="Helical" evidence="9">
    <location>
        <begin position="177"/>
        <end position="200"/>
    </location>
</feature>
<feature type="coiled-coil region" evidence="8">
    <location>
        <begin position="234"/>
        <end position="272"/>
    </location>
</feature>
<name>A0A9D7E756_9PROT</name>
<dbReference type="Proteomes" id="UP000807785">
    <property type="component" value="Unassembled WGS sequence"/>
</dbReference>
<dbReference type="Pfam" id="PF02518">
    <property type="entry name" value="HATPase_c"/>
    <property type="match status" value="1"/>
</dbReference>
<evidence type="ECO:0000256" key="8">
    <source>
        <dbReference type="SAM" id="Coils"/>
    </source>
</evidence>
<evidence type="ECO:0000256" key="1">
    <source>
        <dbReference type="ARBA" id="ARBA00000085"/>
    </source>
</evidence>
<feature type="domain" description="HAMP" evidence="12">
    <location>
        <begin position="201"/>
        <end position="253"/>
    </location>
</feature>
<dbReference type="InterPro" id="IPR003661">
    <property type="entry name" value="HisK_dim/P_dom"/>
</dbReference>
<dbReference type="PANTHER" id="PTHR43047">
    <property type="entry name" value="TWO-COMPONENT HISTIDINE PROTEIN KINASE"/>
    <property type="match status" value="1"/>
</dbReference>
<dbReference type="SMART" id="SM00304">
    <property type="entry name" value="HAMP"/>
    <property type="match status" value="1"/>
</dbReference>
<dbReference type="SMART" id="SM00388">
    <property type="entry name" value="HisKA"/>
    <property type="match status" value="1"/>
</dbReference>
<keyword evidence="8" id="KW-0175">Coiled coil</keyword>
<gene>
    <name evidence="13" type="ORF">IPH26_19800</name>
</gene>
<dbReference type="Pfam" id="PF00072">
    <property type="entry name" value="Response_reg"/>
    <property type="match status" value="1"/>
</dbReference>
<dbReference type="GO" id="GO:0005886">
    <property type="term" value="C:plasma membrane"/>
    <property type="evidence" value="ECO:0007669"/>
    <property type="project" value="TreeGrafter"/>
</dbReference>
<protein>
    <recommendedName>
        <fullName evidence="3">histidine kinase</fullName>
        <ecNumber evidence="3">2.7.13.3</ecNumber>
    </recommendedName>
</protein>
<dbReference type="CDD" id="cd06225">
    <property type="entry name" value="HAMP"/>
    <property type="match status" value="1"/>
</dbReference>
<dbReference type="SMART" id="SM00387">
    <property type="entry name" value="HATPase_c"/>
    <property type="match status" value="1"/>
</dbReference>
<dbReference type="Gene3D" id="6.10.340.10">
    <property type="match status" value="1"/>
</dbReference>
<dbReference type="InterPro" id="IPR036097">
    <property type="entry name" value="HisK_dim/P_sf"/>
</dbReference>
<dbReference type="PANTHER" id="PTHR43047:SF9">
    <property type="entry name" value="HISTIDINE KINASE"/>
    <property type="match status" value="1"/>
</dbReference>
<evidence type="ECO:0000259" key="10">
    <source>
        <dbReference type="PROSITE" id="PS50109"/>
    </source>
</evidence>
<comment type="subcellular location">
    <subcellularLocation>
        <location evidence="2">Membrane</location>
    </subcellularLocation>
</comment>
<keyword evidence="5" id="KW-0808">Transferase</keyword>
<evidence type="ECO:0000256" key="7">
    <source>
        <dbReference type="PROSITE-ProRule" id="PRU00169"/>
    </source>
</evidence>
<dbReference type="FunFam" id="3.30.565.10:FF:000049">
    <property type="entry name" value="Two-component sensor histidine kinase"/>
    <property type="match status" value="1"/>
</dbReference>
<keyword evidence="9" id="KW-0812">Transmembrane</keyword>
<dbReference type="CDD" id="cd00082">
    <property type="entry name" value="HisKA"/>
    <property type="match status" value="1"/>
</dbReference>
<dbReference type="SUPFAM" id="SSF52172">
    <property type="entry name" value="CheY-like"/>
    <property type="match status" value="1"/>
</dbReference>
<reference evidence="13" key="1">
    <citation type="submission" date="2020-10" db="EMBL/GenBank/DDBJ databases">
        <title>Connecting structure to function with the recovery of over 1000 high-quality activated sludge metagenome-assembled genomes encoding full-length rRNA genes using long-read sequencing.</title>
        <authorList>
            <person name="Singleton C.M."/>
            <person name="Petriglieri F."/>
            <person name="Kristensen J.M."/>
            <person name="Kirkegaard R.H."/>
            <person name="Michaelsen T.Y."/>
            <person name="Andersen M.H."/>
            <person name="Karst S.M."/>
            <person name="Dueholm M.S."/>
            <person name="Nielsen P.H."/>
            <person name="Albertsen M."/>
        </authorList>
    </citation>
    <scope>NUCLEOTIDE SEQUENCE</scope>
    <source>
        <strain evidence="13">Bjer_18-Q3-R1-45_BAT3C.347</strain>
    </source>
</reference>
<dbReference type="InterPro" id="IPR004358">
    <property type="entry name" value="Sig_transdc_His_kin-like_C"/>
</dbReference>
<dbReference type="SUPFAM" id="SSF47384">
    <property type="entry name" value="Homodimeric domain of signal transducing histidine kinase"/>
    <property type="match status" value="1"/>
</dbReference>
<dbReference type="AlphaFoldDB" id="A0A9D7E756"/>
<evidence type="ECO:0000256" key="3">
    <source>
        <dbReference type="ARBA" id="ARBA00012438"/>
    </source>
</evidence>
<dbReference type="PROSITE" id="PS50885">
    <property type="entry name" value="HAMP"/>
    <property type="match status" value="1"/>
</dbReference>
<evidence type="ECO:0000259" key="11">
    <source>
        <dbReference type="PROSITE" id="PS50110"/>
    </source>
</evidence>
<dbReference type="PROSITE" id="PS50110">
    <property type="entry name" value="RESPONSE_REGULATORY"/>
    <property type="match status" value="1"/>
</dbReference>
<dbReference type="Pfam" id="PF00512">
    <property type="entry name" value="HisKA"/>
    <property type="match status" value="1"/>
</dbReference>
<evidence type="ECO:0000256" key="6">
    <source>
        <dbReference type="ARBA" id="ARBA00022777"/>
    </source>
</evidence>
<dbReference type="Gene3D" id="3.40.50.2300">
    <property type="match status" value="1"/>
</dbReference>
<comment type="catalytic activity">
    <reaction evidence="1">
        <text>ATP + protein L-histidine = ADP + protein N-phospho-L-histidine.</text>
        <dbReference type="EC" id="2.7.13.3"/>
    </reaction>
</comment>
<dbReference type="Gene3D" id="3.30.565.10">
    <property type="entry name" value="Histidine kinase-like ATPase, C-terminal domain"/>
    <property type="match status" value="1"/>
</dbReference>
<evidence type="ECO:0000256" key="5">
    <source>
        <dbReference type="ARBA" id="ARBA00022679"/>
    </source>
</evidence>
<keyword evidence="9" id="KW-0472">Membrane</keyword>
<dbReference type="EC" id="2.7.13.3" evidence="3"/>
<proteinExistence type="predicted"/>
<dbReference type="Gene3D" id="1.10.287.130">
    <property type="match status" value="1"/>
</dbReference>
<evidence type="ECO:0000256" key="2">
    <source>
        <dbReference type="ARBA" id="ARBA00004370"/>
    </source>
</evidence>
<dbReference type="Pfam" id="PF09984">
    <property type="entry name" value="sCache_4"/>
    <property type="match status" value="1"/>
</dbReference>
<dbReference type="SUPFAM" id="SSF55874">
    <property type="entry name" value="ATPase domain of HSP90 chaperone/DNA topoisomerase II/histidine kinase"/>
    <property type="match status" value="1"/>
</dbReference>
<feature type="domain" description="Histidine kinase" evidence="10">
    <location>
        <begin position="286"/>
        <end position="499"/>
    </location>
</feature>